<dbReference type="PROSITE" id="PS00430">
    <property type="entry name" value="TONB_DEPENDENT_REC_1"/>
    <property type="match status" value="1"/>
</dbReference>
<comment type="caution">
    <text evidence="1">The sequence shown here is derived from an EMBL/GenBank/DDBJ whole genome shotgun (WGS) entry which is preliminary data.</text>
</comment>
<evidence type="ECO:0000313" key="1">
    <source>
        <dbReference type="EMBL" id="MBB6392652.1"/>
    </source>
</evidence>
<keyword evidence="2" id="KW-1185">Reference proteome</keyword>
<protein>
    <submittedName>
        <fullName evidence="1">Uncharacterized protein</fullName>
    </submittedName>
</protein>
<dbReference type="AlphaFoldDB" id="A0A7X0FS09"/>
<accession>A0A7X0FS09</accession>
<dbReference type="InterPro" id="IPR010916">
    <property type="entry name" value="TonB_box_CS"/>
</dbReference>
<evidence type="ECO:0000313" key="2">
    <source>
        <dbReference type="Proteomes" id="UP000537775"/>
    </source>
</evidence>
<organism evidence="1 2">
    <name type="scientific">Microbacterium thalassium</name>
    <dbReference type="NCBI Taxonomy" id="362649"/>
    <lineage>
        <taxon>Bacteria</taxon>
        <taxon>Bacillati</taxon>
        <taxon>Actinomycetota</taxon>
        <taxon>Actinomycetes</taxon>
        <taxon>Micrococcales</taxon>
        <taxon>Microbacteriaceae</taxon>
        <taxon>Microbacterium</taxon>
    </lineage>
</organism>
<sequence>MHTRGKIIGAIGALAGIALAVTTAVLPASAAKPVRGGGESSSGVTCSSLDGRTVTASGVSEVVAMTAGETLSVSASPALAEDRIIATVVIGLAFDFYEAPATSGFHYTAGISTTHSFSWSYEAAGTRPASLTWTFSCSSGGSGGGSTTVSDADGDGVADSADVCSGTSLPDSVRKAAGGYYANKSGVFIDGTGAKSGYTITDTAGCSAKQIAAEVGLKKSQSRTGISLSVLKSWVAAH</sequence>
<gene>
    <name evidence="1" type="ORF">HD594_002965</name>
</gene>
<reference evidence="1 2" key="1">
    <citation type="submission" date="2020-08" db="EMBL/GenBank/DDBJ databases">
        <title>Sequencing the genomes of 1000 actinobacteria strains.</title>
        <authorList>
            <person name="Klenk H.-P."/>
        </authorList>
    </citation>
    <scope>NUCLEOTIDE SEQUENCE [LARGE SCALE GENOMIC DNA]</scope>
    <source>
        <strain evidence="1 2">DSM 12511</strain>
    </source>
</reference>
<dbReference type="Proteomes" id="UP000537775">
    <property type="component" value="Unassembled WGS sequence"/>
</dbReference>
<proteinExistence type="predicted"/>
<dbReference type="EMBL" id="JACHML010000001">
    <property type="protein sequence ID" value="MBB6392652.1"/>
    <property type="molecule type" value="Genomic_DNA"/>
</dbReference>
<dbReference type="RefSeq" id="WP_184751697.1">
    <property type="nucleotide sequence ID" value="NZ_BAAAJR010000001.1"/>
</dbReference>
<name>A0A7X0FS09_9MICO</name>